<dbReference type="OrthoDB" id="9774491at2"/>
<organism evidence="3 4">
    <name type="scientific">Gulosibacter chungangensis</name>
    <dbReference type="NCBI Taxonomy" id="979746"/>
    <lineage>
        <taxon>Bacteria</taxon>
        <taxon>Bacillati</taxon>
        <taxon>Actinomycetota</taxon>
        <taxon>Actinomycetes</taxon>
        <taxon>Micrococcales</taxon>
        <taxon>Microbacteriaceae</taxon>
        <taxon>Gulosibacter</taxon>
    </lineage>
</organism>
<reference evidence="3 4" key="1">
    <citation type="submission" date="2019-09" db="EMBL/GenBank/DDBJ databases">
        <title>Phylogeny of genus Pseudoclavibacter and closely related genus.</title>
        <authorList>
            <person name="Li Y."/>
        </authorList>
    </citation>
    <scope>NUCLEOTIDE SEQUENCE [LARGE SCALE GENOMIC DNA]</scope>
    <source>
        <strain evidence="3 4">KCTC 13959</strain>
    </source>
</reference>
<dbReference type="SUPFAM" id="SSF52540">
    <property type="entry name" value="P-loop containing nucleoside triphosphate hydrolases"/>
    <property type="match status" value="1"/>
</dbReference>
<keyword evidence="3" id="KW-0132">Cell division</keyword>
<keyword evidence="4" id="KW-1185">Reference proteome</keyword>
<dbReference type="GO" id="GO:0051301">
    <property type="term" value="P:cell division"/>
    <property type="evidence" value="ECO:0007669"/>
    <property type="project" value="UniProtKB-KW"/>
</dbReference>
<dbReference type="InterPro" id="IPR005654">
    <property type="entry name" value="ATPase_AFG1-like"/>
</dbReference>
<proteinExistence type="predicted"/>
<keyword evidence="2" id="KW-0067">ATP-binding</keyword>
<comment type="caution">
    <text evidence="3">The sequence shown here is derived from an EMBL/GenBank/DDBJ whole genome shotgun (WGS) entry which is preliminary data.</text>
</comment>
<dbReference type="NCBIfam" id="NF040713">
    <property type="entry name" value="ZapE"/>
    <property type="match status" value="1"/>
</dbReference>
<protein>
    <submittedName>
        <fullName evidence="3">Cell division protein ZapE</fullName>
    </submittedName>
</protein>
<name>A0A7J5BDC1_9MICO</name>
<evidence type="ECO:0000256" key="1">
    <source>
        <dbReference type="ARBA" id="ARBA00022741"/>
    </source>
</evidence>
<dbReference type="GO" id="GO:0016887">
    <property type="term" value="F:ATP hydrolysis activity"/>
    <property type="evidence" value="ECO:0007669"/>
    <property type="project" value="InterPro"/>
</dbReference>
<dbReference type="Pfam" id="PF03969">
    <property type="entry name" value="AFG1_ATPase"/>
    <property type="match status" value="2"/>
</dbReference>
<dbReference type="PANTHER" id="PTHR12169:SF6">
    <property type="entry name" value="AFG1-LIKE ATPASE"/>
    <property type="match status" value="1"/>
</dbReference>
<evidence type="ECO:0000256" key="2">
    <source>
        <dbReference type="ARBA" id="ARBA00022840"/>
    </source>
</evidence>
<dbReference type="EMBL" id="WBKB01000002">
    <property type="protein sequence ID" value="KAB1644042.1"/>
    <property type="molecule type" value="Genomic_DNA"/>
</dbReference>
<keyword evidence="3" id="KW-0131">Cell cycle</keyword>
<gene>
    <name evidence="3" type="primary">zapE</name>
    <name evidence="3" type="ORF">F8O05_04395</name>
</gene>
<dbReference type="Gene3D" id="3.40.50.300">
    <property type="entry name" value="P-loop containing nucleotide triphosphate hydrolases"/>
    <property type="match status" value="1"/>
</dbReference>
<evidence type="ECO:0000313" key="4">
    <source>
        <dbReference type="Proteomes" id="UP000433493"/>
    </source>
</evidence>
<evidence type="ECO:0000313" key="3">
    <source>
        <dbReference type="EMBL" id="KAB1644042.1"/>
    </source>
</evidence>
<dbReference type="Proteomes" id="UP000433493">
    <property type="component" value="Unassembled WGS sequence"/>
</dbReference>
<keyword evidence="1" id="KW-0547">Nucleotide-binding</keyword>
<dbReference type="GO" id="GO:0005737">
    <property type="term" value="C:cytoplasm"/>
    <property type="evidence" value="ECO:0007669"/>
    <property type="project" value="TreeGrafter"/>
</dbReference>
<dbReference type="PANTHER" id="PTHR12169">
    <property type="entry name" value="ATPASE N2B"/>
    <property type="match status" value="1"/>
</dbReference>
<dbReference type="AlphaFoldDB" id="A0A7J5BDC1"/>
<dbReference type="InterPro" id="IPR027417">
    <property type="entry name" value="P-loop_NTPase"/>
</dbReference>
<accession>A0A7J5BDC1</accession>
<dbReference type="RefSeq" id="WP_158051545.1">
    <property type="nucleotide sequence ID" value="NZ_WBKB01000002.1"/>
</dbReference>
<sequence>MSAHDMVQALVPPPQFKNASFDNYIPDENHPSQAESVELCRAFACDVKGSTSGGRGFLSRILFSKKSSSTKPGIYLDGGFGVGKTHLLAATWHAYPGRKYFGTFIEYTALVGALGYQNAVKAFTGASLIAIDEFELDDPGDTMVMSKLLGELVATGTCVMATSNTPPNALGEGRFAAQDFLREITKLAAVFETVRIDGVDYRRRAVEGKAVVTPAAEIDGQVDARIASGETVSRDEFSSVIEHLAKVHPSKYVRMLDGIDTIVIDDVRELTNQAEALRFVAFIDRVYDAQIPIIASGHSLDQIFGGGMLEGGYRKKYLRSVSRLIASTGAATPSLV</sequence>
<dbReference type="GO" id="GO:0005524">
    <property type="term" value="F:ATP binding"/>
    <property type="evidence" value="ECO:0007669"/>
    <property type="project" value="UniProtKB-KW"/>
</dbReference>